<dbReference type="AlphaFoldDB" id="A0A919YMV8"/>
<dbReference type="GO" id="GO:0016799">
    <property type="term" value="F:hydrolase activity, hydrolyzing N-glycosyl compounds"/>
    <property type="evidence" value="ECO:0007669"/>
    <property type="project" value="TreeGrafter"/>
</dbReference>
<name>A0A919YMV8_9BACL</name>
<accession>A0A919YMV8</accession>
<dbReference type="InterPro" id="IPR005269">
    <property type="entry name" value="LOG"/>
</dbReference>
<keyword evidence="4" id="KW-1185">Reference proteome</keyword>
<reference evidence="3" key="1">
    <citation type="submission" date="2021-03" db="EMBL/GenBank/DDBJ databases">
        <title>Antimicrobial resistance genes in bacteria isolated from Japanese honey, and their potential for conferring macrolide and lincosamide resistance in the American foulbrood pathogen Paenibacillus larvae.</title>
        <authorList>
            <person name="Okamoto M."/>
            <person name="Kumagai M."/>
            <person name="Kanamori H."/>
            <person name="Takamatsu D."/>
        </authorList>
    </citation>
    <scope>NUCLEOTIDE SEQUENCE</scope>
    <source>
        <strain evidence="3">J40TS1</strain>
    </source>
</reference>
<dbReference type="PANTHER" id="PTHR31223:SF70">
    <property type="entry name" value="LOG FAMILY PROTEIN YJL055W"/>
    <property type="match status" value="1"/>
</dbReference>
<dbReference type="Pfam" id="PF03641">
    <property type="entry name" value="Lysine_decarbox"/>
    <property type="match status" value="1"/>
</dbReference>
<dbReference type="PANTHER" id="PTHR31223">
    <property type="entry name" value="LOG FAMILY PROTEIN YJL055W"/>
    <property type="match status" value="1"/>
</dbReference>
<dbReference type="Gene3D" id="3.40.50.450">
    <property type="match status" value="1"/>
</dbReference>
<dbReference type="Proteomes" id="UP000683139">
    <property type="component" value="Unassembled WGS sequence"/>
</dbReference>
<evidence type="ECO:0000313" key="3">
    <source>
        <dbReference type="EMBL" id="GIP14984.1"/>
    </source>
</evidence>
<dbReference type="InterPro" id="IPR031100">
    <property type="entry name" value="LOG_fam"/>
</dbReference>
<dbReference type="GO" id="GO:0009691">
    <property type="term" value="P:cytokinin biosynthetic process"/>
    <property type="evidence" value="ECO:0007669"/>
    <property type="project" value="UniProtKB-UniRule"/>
</dbReference>
<dbReference type="SUPFAM" id="SSF102405">
    <property type="entry name" value="MCP/YpsA-like"/>
    <property type="match status" value="1"/>
</dbReference>
<keyword evidence="2" id="KW-0203">Cytokinin biosynthesis</keyword>
<dbReference type="EC" id="3.2.2.n1" evidence="2"/>
<evidence type="ECO:0000256" key="2">
    <source>
        <dbReference type="RuleBase" id="RU363015"/>
    </source>
</evidence>
<sequence>MKRVAVYCGASPGASSEYAAAAAELGAELAQRGIGLVYGGSRTGLMGVVADAALQHGGEVIGVLPTHLAKREIAHQQLTKLISVDSMHERKHQMMELADGFIAAPGGAGTMEEYFEVITWSQIGLHRKPCGLLNVKGYYDPLIHFFEHMVNERFVPARYAKLNLVSDSPEELLRLMQHFQHPDNSN</sequence>
<evidence type="ECO:0000313" key="4">
    <source>
        <dbReference type="Proteomes" id="UP000683139"/>
    </source>
</evidence>
<organism evidence="3 4">
    <name type="scientific">Paenibacillus montaniterrae</name>
    <dbReference type="NCBI Taxonomy" id="429341"/>
    <lineage>
        <taxon>Bacteria</taxon>
        <taxon>Bacillati</taxon>
        <taxon>Bacillota</taxon>
        <taxon>Bacilli</taxon>
        <taxon>Bacillales</taxon>
        <taxon>Paenibacillaceae</taxon>
        <taxon>Paenibacillus</taxon>
    </lineage>
</organism>
<protein>
    <recommendedName>
        <fullName evidence="2">Cytokinin riboside 5'-monophosphate phosphoribohydrolase</fullName>
        <ecNumber evidence="2">3.2.2.n1</ecNumber>
    </recommendedName>
</protein>
<keyword evidence="2" id="KW-0378">Hydrolase</keyword>
<dbReference type="RefSeq" id="WP_213513153.1">
    <property type="nucleotide sequence ID" value="NZ_BOSE01000001.1"/>
</dbReference>
<comment type="similarity">
    <text evidence="1 2">Belongs to the LOG family.</text>
</comment>
<dbReference type="GO" id="GO:0005829">
    <property type="term" value="C:cytosol"/>
    <property type="evidence" value="ECO:0007669"/>
    <property type="project" value="TreeGrafter"/>
</dbReference>
<gene>
    <name evidence="3" type="ORF">J40TS1_06260</name>
</gene>
<dbReference type="NCBIfam" id="TIGR00730">
    <property type="entry name" value="Rossman fold protein, TIGR00730 family"/>
    <property type="match status" value="1"/>
</dbReference>
<proteinExistence type="inferred from homology"/>
<dbReference type="EMBL" id="BOSE01000001">
    <property type="protein sequence ID" value="GIP14984.1"/>
    <property type="molecule type" value="Genomic_DNA"/>
</dbReference>
<comment type="caution">
    <text evidence="3">The sequence shown here is derived from an EMBL/GenBank/DDBJ whole genome shotgun (WGS) entry which is preliminary data.</text>
</comment>
<evidence type="ECO:0000256" key="1">
    <source>
        <dbReference type="ARBA" id="ARBA00006763"/>
    </source>
</evidence>